<dbReference type="EMBL" id="JAGIOP010000002">
    <property type="protein sequence ID" value="MBP2454139.1"/>
    <property type="molecule type" value="Genomic_DNA"/>
</dbReference>
<dbReference type="RefSeq" id="WP_209912445.1">
    <property type="nucleotide sequence ID" value="NZ_JAGIOP010000001.1"/>
</dbReference>
<reference evidence="1 4" key="1">
    <citation type="submission" date="2021-03" db="EMBL/GenBank/DDBJ databases">
        <title>Sequencing the genomes of 1000 actinobacteria strains.</title>
        <authorList>
            <person name="Klenk H.-P."/>
        </authorList>
    </citation>
    <scope>NUCLEOTIDE SEQUENCE [LARGE SCALE GENOMIC DNA]</scope>
    <source>
        <strain evidence="1 4">DSM 46713</strain>
    </source>
</reference>
<evidence type="ECO:0000313" key="1">
    <source>
        <dbReference type="EMBL" id="MBP2450120.1"/>
    </source>
</evidence>
<dbReference type="EMBL" id="JAGIOP010000001">
    <property type="protein sequence ID" value="MBP2450120.1"/>
    <property type="molecule type" value="Genomic_DNA"/>
</dbReference>
<evidence type="ECO:0000313" key="2">
    <source>
        <dbReference type="EMBL" id="MBP2451930.1"/>
    </source>
</evidence>
<name>A0ABS4ZKU6_9MYCO</name>
<evidence type="ECO:0000313" key="4">
    <source>
        <dbReference type="Proteomes" id="UP000694460"/>
    </source>
</evidence>
<sequence>MTAVSPATEKKLRDAMQRLLTGQSRRTDGRLTKANLHVEAGVSRATMNRADAVLADWNTAVGARVAPRDSQIIELQGTVTKLKQTIATLRQSNTDLERKNQAAVTVIAELHAQLRAKNGEVPTGTVTPLAARRNRRRW</sequence>
<comment type="caution">
    <text evidence="1">The sequence shown here is derived from an EMBL/GenBank/DDBJ whole genome shotgun (WGS) entry which is preliminary data.</text>
</comment>
<dbReference type="EMBL" id="JAGIOP010000002">
    <property type="protein sequence ID" value="MBP2451930.1"/>
    <property type="molecule type" value="Genomic_DNA"/>
</dbReference>
<keyword evidence="4" id="KW-1185">Reference proteome</keyword>
<accession>A0ABS4ZKU6</accession>
<dbReference type="Proteomes" id="UP000694460">
    <property type="component" value="Unassembled WGS sequence"/>
</dbReference>
<gene>
    <name evidence="1" type="ORF">JOF57_000005</name>
    <name evidence="2" type="ORF">JOF57_001843</name>
    <name evidence="3" type="ORF">JOF57_004052</name>
</gene>
<evidence type="ECO:0000313" key="3">
    <source>
        <dbReference type="EMBL" id="MBP2454139.1"/>
    </source>
</evidence>
<organism evidence="1 4">
    <name type="scientific">Mycolicibacterium lutetiense</name>
    <dbReference type="NCBI Taxonomy" id="1641992"/>
    <lineage>
        <taxon>Bacteria</taxon>
        <taxon>Bacillati</taxon>
        <taxon>Actinomycetota</taxon>
        <taxon>Actinomycetes</taxon>
        <taxon>Mycobacteriales</taxon>
        <taxon>Mycobacteriaceae</taxon>
        <taxon>Mycolicibacterium</taxon>
    </lineage>
</organism>
<protein>
    <submittedName>
        <fullName evidence="1">TolA-binding protein</fullName>
    </submittedName>
</protein>
<proteinExistence type="predicted"/>